<comment type="caution">
    <text evidence="2">The sequence shown here is derived from an EMBL/GenBank/DDBJ whole genome shotgun (WGS) entry which is preliminary data.</text>
</comment>
<feature type="compositionally biased region" description="Low complexity" evidence="1">
    <location>
        <begin position="190"/>
        <end position="200"/>
    </location>
</feature>
<accession>A0A813KFR6</accession>
<feature type="region of interest" description="Disordered" evidence="1">
    <location>
        <begin position="165"/>
        <end position="245"/>
    </location>
</feature>
<name>A0A813KFR6_POLGL</name>
<gene>
    <name evidence="2" type="ORF">PGLA2088_LOCUS31146</name>
</gene>
<sequence>MFIGDSGCTASVFFVLVEGQTHLRLALVATLGFLRSSLSCFCIAAGLLGFATDGQIQRNSRRQLPWCSLAALALVHAAANVFAVKLTKASRDGEDVSQQLNRLRVQCGVAEKNAPVEQQPHPKLSMHPPMFFGLTPREHIPTPVVPLTPECRGAQSRLNISSLATTMNSAPSSPPRRPASAAATVSNRPAAGAAADLPAATEKKARPSSAAGSRSQSHQSAPPPAPKASSDDDFEDEVTQAPNAT</sequence>
<evidence type="ECO:0000313" key="3">
    <source>
        <dbReference type="Proteomes" id="UP000626109"/>
    </source>
</evidence>
<organism evidence="2 3">
    <name type="scientific">Polarella glacialis</name>
    <name type="common">Dinoflagellate</name>
    <dbReference type="NCBI Taxonomy" id="89957"/>
    <lineage>
        <taxon>Eukaryota</taxon>
        <taxon>Sar</taxon>
        <taxon>Alveolata</taxon>
        <taxon>Dinophyceae</taxon>
        <taxon>Suessiales</taxon>
        <taxon>Suessiaceae</taxon>
        <taxon>Polarella</taxon>
    </lineage>
</organism>
<proteinExistence type="predicted"/>
<feature type="compositionally biased region" description="Polar residues" evidence="1">
    <location>
        <begin position="210"/>
        <end position="219"/>
    </location>
</feature>
<protein>
    <submittedName>
        <fullName evidence="2">Uncharacterized protein</fullName>
    </submittedName>
</protein>
<reference evidence="2" key="1">
    <citation type="submission" date="2021-02" db="EMBL/GenBank/DDBJ databases">
        <authorList>
            <person name="Dougan E. K."/>
            <person name="Rhodes N."/>
            <person name="Thang M."/>
            <person name="Chan C."/>
        </authorList>
    </citation>
    <scope>NUCLEOTIDE SEQUENCE</scope>
</reference>
<evidence type="ECO:0000256" key="1">
    <source>
        <dbReference type="SAM" id="MobiDB-lite"/>
    </source>
</evidence>
<dbReference type="Proteomes" id="UP000626109">
    <property type="component" value="Unassembled WGS sequence"/>
</dbReference>
<dbReference type="AlphaFoldDB" id="A0A813KFR6"/>
<evidence type="ECO:0000313" key="2">
    <source>
        <dbReference type="EMBL" id="CAE8699393.1"/>
    </source>
</evidence>
<dbReference type="EMBL" id="CAJNNW010029189">
    <property type="protein sequence ID" value="CAE8699393.1"/>
    <property type="molecule type" value="Genomic_DNA"/>
</dbReference>